<reference evidence="1 2" key="1">
    <citation type="journal article" date="2023" name="Science">
        <title>Complex scaffold remodeling in plant triterpene biosynthesis.</title>
        <authorList>
            <person name="De La Pena R."/>
            <person name="Hodgson H."/>
            <person name="Liu J.C."/>
            <person name="Stephenson M.J."/>
            <person name="Martin A.C."/>
            <person name="Owen C."/>
            <person name="Harkess A."/>
            <person name="Leebens-Mack J."/>
            <person name="Jimenez L.E."/>
            <person name="Osbourn A."/>
            <person name="Sattely E.S."/>
        </authorList>
    </citation>
    <scope>NUCLEOTIDE SEQUENCE [LARGE SCALE GENOMIC DNA]</scope>
    <source>
        <strain evidence="2">cv. JPN11</strain>
        <tissue evidence="1">Leaf</tissue>
    </source>
</reference>
<gene>
    <name evidence="1" type="ORF">OWV82_008678</name>
</gene>
<evidence type="ECO:0000313" key="1">
    <source>
        <dbReference type="EMBL" id="KAJ4720935.1"/>
    </source>
</evidence>
<protein>
    <submittedName>
        <fullName evidence="1">RING/FYVE/PHD zinc finger superfamily protein</fullName>
    </submittedName>
</protein>
<dbReference type="EMBL" id="CM051397">
    <property type="protein sequence ID" value="KAJ4720935.1"/>
    <property type="molecule type" value="Genomic_DNA"/>
</dbReference>
<accession>A0ACC1YBI8</accession>
<keyword evidence="2" id="KW-1185">Reference proteome</keyword>
<organism evidence="1 2">
    <name type="scientific">Melia azedarach</name>
    <name type="common">Chinaberry tree</name>
    <dbReference type="NCBI Taxonomy" id="155640"/>
    <lineage>
        <taxon>Eukaryota</taxon>
        <taxon>Viridiplantae</taxon>
        <taxon>Streptophyta</taxon>
        <taxon>Embryophyta</taxon>
        <taxon>Tracheophyta</taxon>
        <taxon>Spermatophyta</taxon>
        <taxon>Magnoliopsida</taxon>
        <taxon>eudicotyledons</taxon>
        <taxon>Gunneridae</taxon>
        <taxon>Pentapetalae</taxon>
        <taxon>rosids</taxon>
        <taxon>malvids</taxon>
        <taxon>Sapindales</taxon>
        <taxon>Meliaceae</taxon>
        <taxon>Melia</taxon>
    </lineage>
</organism>
<evidence type="ECO:0000313" key="2">
    <source>
        <dbReference type="Proteomes" id="UP001164539"/>
    </source>
</evidence>
<dbReference type="Proteomes" id="UP001164539">
    <property type="component" value="Chromosome 4"/>
</dbReference>
<comment type="caution">
    <text evidence="1">The sequence shown here is derived from an EMBL/GenBank/DDBJ whole genome shotgun (WGS) entry which is preliminary data.</text>
</comment>
<sequence>MLGFGGDRLEAKRKGRRVEELYNATDIIDEAEITPVLRGNCRMRGPVEESDLDIPKNMVTSQAERRSGKRSMSRRNRTRAESGTCNVCFAPCSSCMHLNLALMGSKTDEFSDETCRETTGSQHSINEVDGLHSCKGKPSDSLQQTASEASNLLSVNSSHDSFSVNAESKATVRSSDISDTSEDFEMHPKLLSNGPGAEDQLSPKPECVLDHRISSNKYDDAKGVEGHDDNISCVFRANDANTAVSEHDRSVDIKNLSHSLASVCSLGPESLGKAPSSQKSELPETPSLKKADASGGSPKVGSPMSHPQGDKCLIEGSSEALTKVYPKSETETDKDSGEPPDEGFKCSVQGKQDLKSTQSAELPNEQPLPAASSDETDESDVVEHDVKVCDICGDAGREDLLAICSRCSDGAEHTYCMREMIQKIPEGDWLCEECKFAEETEKQKQGADLECKRTNKTSASTQSTGKRHAENLEAVPAAKRQAIETSLGSPKSLSPGRAATLSRDSSFKSLDKGKIRPASFGNHSSNDVGETARSPSGLVPQAPKGTLSKSSSFSTLNSKAKVKMFDEAVPQKQKGAREQASPDIKDGLARVMGKSVSFKSTNSGRSSGGESKVKMLSPRPSHIHDLKGLKPLKERGAFERKNLSRLDRNLPSSSVATSAVSTPKVDQKLTPRSEAISISSASNNRESKVVKAEGKVGTLPKSNSNVARKALEVPVTPVGAMSTTDMCSAVEQKPNLVIPKDEPSSSSSWTAEKPSTNVNEIVQDAFPRSVESTNQGEKTSSSRPRTTATGSKGVLCQKCKEIGHDVESCPLGSPQVSGVDVSAGKNSREDMVKGNKLKAAIEAAMNKLPVTYGRNRVNDQSDGLCVTNMDLNCERASQDQLSVPNKMKGTHETETNKQTTINNLTSFNAHSIDAPSLGKAAVRDWPAHALAETSTFLKISAIPEHEYVWQGGFEVHRGAKLPDLCSGIQAHLSSCASPKVLEMANKFPQRINLYEVPRPSTWPAMFNESGAKEDNIALYFFAKDHESYERNYKLLVDSMIKKDLALKGNLDDVELLIFPSNQLPENSQRWNMLFFLWGAFRVRKVSCSNSSKNSCVAGSNMVPLDRGTSTDNTSLSQNLCVPKHTDKDLAACDSSHNITPGAYGPDKLCIAMNGNCDNKVSAVWQTYMGSQPNSEQQDGKLDCKLESSVSPLSTEMRCVSPSLEEHTRPDCGPNTEVKPSLQTIRTSDDPSKGGMTEMNGGASLGEDGSSLKNLPVANEGASDVRIVNAEKVIDIRESGRAEINLERDLNDDSYMETQTVLERNLNLNEEQSDPQNCAHLDLTETAAENSCGTIRKMPWNEAFIDGESSSSKKLKTGFAGAYECSSSRDRDLYRDGFSSRIDDLGSSSAVEKRCNELADKKVISKDLGSTERYFFPVDSPCVKEFRLGANSMTWNELSSKDEDQFLEVVPNLELALGAETKQPNKGMLPFFVGPVEKNKDQEKPPDKEVEEDASASLSLSLSFPFPDKEQTSVKQPASKTEQLLPERHHVNTSLLLFGGFLDK</sequence>
<name>A0ACC1YBI8_MELAZ</name>
<proteinExistence type="predicted"/>